<dbReference type="HOGENOM" id="CLU_2038897_0_0_1"/>
<keyword evidence="4" id="KW-1185">Reference proteome</keyword>
<keyword evidence="1" id="KW-0812">Transmembrane</keyword>
<feature type="chain" id="PRO_5003518769" evidence="2">
    <location>
        <begin position="20"/>
        <end position="121"/>
    </location>
</feature>
<evidence type="ECO:0000256" key="2">
    <source>
        <dbReference type="SAM" id="SignalP"/>
    </source>
</evidence>
<dbReference type="OrthoDB" id="5406216at2759"/>
<dbReference type="InterPro" id="IPR031452">
    <property type="entry name" value="Kre1"/>
</dbReference>
<organism evidence="3 4">
    <name type="scientific">Pichia sorbitophila (strain ATCC MYA-4447 / BCRC 22081 / CBS 7064 / NBRC 10061 / NRRL Y-12695)</name>
    <name type="common">Hybrid yeast</name>
    <dbReference type="NCBI Taxonomy" id="559304"/>
    <lineage>
        <taxon>Eukaryota</taxon>
        <taxon>Fungi</taxon>
        <taxon>Dikarya</taxon>
        <taxon>Ascomycota</taxon>
        <taxon>Saccharomycotina</taxon>
        <taxon>Pichiomycetes</taxon>
        <taxon>Debaryomycetaceae</taxon>
        <taxon>Millerozyma</taxon>
    </lineage>
</organism>
<keyword evidence="1" id="KW-0472">Membrane</keyword>
<dbReference type="Proteomes" id="UP000005222">
    <property type="component" value="Chromosome M"/>
</dbReference>
<dbReference type="STRING" id="559304.G8Y3R0"/>
<name>G8Y3R0_PICSO</name>
<sequence length="121" mass="12710">MRVVAFFLVVMAFVLSVWADTVTIAWITTTSNGVVMTPSVAYKQSFSSITTTASPSSGSIGLGTISGTVGDVRSYTEVTVSTNNAAAFGRSLPNTPSFFGWGTKINVFLLLLTATVVAFLL</sequence>
<evidence type="ECO:0000313" key="3">
    <source>
        <dbReference type="EMBL" id="CCE85328.1"/>
    </source>
</evidence>
<accession>G8Y3R0</accession>
<feature type="signal peptide" evidence="2">
    <location>
        <begin position="1"/>
        <end position="19"/>
    </location>
</feature>
<gene>
    <name evidence="3" type="primary">Piso0_004916</name>
    <name evidence="3" type="ORF">GNLVRS01_PISO0M03774g</name>
</gene>
<dbReference type="eggNOG" id="ENOG502SFZS">
    <property type="taxonomic scope" value="Eukaryota"/>
</dbReference>
<dbReference type="InParanoid" id="G8Y3R0"/>
<feature type="transmembrane region" description="Helical" evidence="1">
    <location>
        <begin position="98"/>
        <end position="120"/>
    </location>
</feature>
<reference evidence="3 4" key="1">
    <citation type="journal article" date="2012" name="G3 (Bethesda)">
        <title>Pichia sorbitophila, an interspecies yeast hybrid reveals early steps of genome resolution following polyploidization.</title>
        <authorList>
            <person name="Leh Louis V."/>
            <person name="Despons L."/>
            <person name="Friedrich A."/>
            <person name="Martin T."/>
            <person name="Durrens P."/>
            <person name="Casaregola S."/>
            <person name="Neuveglise C."/>
            <person name="Fairhead C."/>
            <person name="Marck C."/>
            <person name="Cruz J.A."/>
            <person name="Straub M.L."/>
            <person name="Kugler V."/>
            <person name="Sacerdot C."/>
            <person name="Uzunov Z."/>
            <person name="Thierry A."/>
            <person name="Weiss S."/>
            <person name="Bleykasten C."/>
            <person name="De Montigny J."/>
            <person name="Jacques N."/>
            <person name="Jung P."/>
            <person name="Lemaire M."/>
            <person name="Mallet S."/>
            <person name="Morel G."/>
            <person name="Richard G.F."/>
            <person name="Sarkar A."/>
            <person name="Savel G."/>
            <person name="Schacherer J."/>
            <person name="Seret M.L."/>
            <person name="Talla E."/>
            <person name="Samson G."/>
            <person name="Jubin C."/>
            <person name="Poulain J."/>
            <person name="Vacherie B."/>
            <person name="Barbe V."/>
            <person name="Pelletier E."/>
            <person name="Sherman D.J."/>
            <person name="Westhof E."/>
            <person name="Weissenbach J."/>
            <person name="Baret P.V."/>
            <person name="Wincker P."/>
            <person name="Gaillardin C."/>
            <person name="Dujon B."/>
            <person name="Souciet J.L."/>
        </authorList>
    </citation>
    <scope>NUCLEOTIDE SEQUENCE [LARGE SCALE GENOMIC DNA]</scope>
    <source>
        <strain evidence="4">ATCC MYA-4447 / BCRC 22081 / CBS 7064 / NBRC 10061 / NRRL Y-12695</strain>
    </source>
</reference>
<proteinExistence type="predicted"/>
<keyword evidence="2" id="KW-0732">Signal</keyword>
<dbReference type="AlphaFoldDB" id="G8Y3R0"/>
<protein>
    <submittedName>
        <fullName evidence="3">Piso0_004916 protein</fullName>
    </submittedName>
</protein>
<evidence type="ECO:0000313" key="4">
    <source>
        <dbReference type="Proteomes" id="UP000005222"/>
    </source>
</evidence>
<dbReference type="EMBL" id="FO082047">
    <property type="protein sequence ID" value="CCE85328.1"/>
    <property type="molecule type" value="Genomic_DNA"/>
</dbReference>
<dbReference type="GO" id="GO:0031505">
    <property type="term" value="P:fungal-type cell wall organization"/>
    <property type="evidence" value="ECO:0007669"/>
    <property type="project" value="InterPro"/>
</dbReference>
<keyword evidence="1" id="KW-1133">Transmembrane helix</keyword>
<dbReference type="Pfam" id="PF17056">
    <property type="entry name" value="KRE1"/>
    <property type="match status" value="1"/>
</dbReference>
<evidence type="ECO:0000256" key="1">
    <source>
        <dbReference type="SAM" id="Phobius"/>
    </source>
</evidence>